<reference evidence="3 4" key="1">
    <citation type="submission" date="2017-04" db="EMBL/GenBank/DDBJ databases">
        <authorList>
            <person name="Afonso C.L."/>
            <person name="Miller P.J."/>
            <person name="Scott M.A."/>
            <person name="Spackman E."/>
            <person name="Goraichik I."/>
            <person name="Dimitrov K.M."/>
            <person name="Suarez D.L."/>
            <person name="Swayne D.E."/>
        </authorList>
    </citation>
    <scope>NUCLEOTIDE SEQUENCE [LARGE SCALE GENOMIC DNA]</scope>
    <source>
        <strain evidence="3 4">DSM 19625</strain>
    </source>
</reference>
<gene>
    <name evidence="3" type="ORF">SAMN04488101_111144</name>
</gene>
<keyword evidence="4" id="KW-1185">Reference proteome</keyword>
<sequence length="193" mass="21719">MKLLTPFILLFFTLAAFGQDKPLLNDDRGKLIFYEVVVLKEATKDSLDARLAAFFKNSAKSLKQKSLAVDSLIHASGKMIINKTALVLSRPSGEVLYNFYVENRDGKYRFWLTDFNFIPYQRDRYGNFVPSTTVGTPLETKPGKLNAGEWASYLKATTRAVNAFAERFKEAMKGRAAVQPAVKAVPVNPTQKW</sequence>
<evidence type="ECO:0000313" key="3">
    <source>
        <dbReference type="EMBL" id="SMD07512.1"/>
    </source>
</evidence>
<dbReference type="RefSeq" id="WP_084290999.1">
    <property type="nucleotide sequence ID" value="NZ_FWYB01000011.1"/>
</dbReference>
<dbReference type="EMBL" id="FWYB01000011">
    <property type="protein sequence ID" value="SMD07512.1"/>
    <property type="molecule type" value="Genomic_DNA"/>
</dbReference>
<name>A0A1W2EDP3_9SPHI</name>
<dbReference type="STRING" id="475255.SAMN04488101_111144"/>
<feature type="signal peptide" evidence="1">
    <location>
        <begin position="1"/>
        <end position="18"/>
    </location>
</feature>
<evidence type="ECO:0000256" key="1">
    <source>
        <dbReference type="SAM" id="SignalP"/>
    </source>
</evidence>
<proteinExistence type="predicted"/>
<dbReference type="AlphaFoldDB" id="A0A1W2EDP3"/>
<dbReference type="InterPro" id="IPR027823">
    <property type="entry name" value="DUF4468"/>
</dbReference>
<feature type="chain" id="PRO_5012303427" description="DUF4468 domain-containing protein" evidence="1">
    <location>
        <begin position="19"/>
        <end position="193"/>
    </location>
</feature>
<keyword evidence="1" id="KW-0732">Signal</keyword>
<protein>
    <recommendedName>
        <fullName evidence="2">DUF4468 domain-containing protein</fullName>
    </recommendedName>
</protein>
<evidence type="ECO:0000313" key="4">
    <source>
        <dbReference type="Proteomes" id="UP000192678"/>
    </source>
</evidence>
<evidence type="ECO:0000259" key="2">
    <source>
        <dbReference type="Pfam" id="PF14730"/>
    </source>
</evidence>
<dbReference type="Pfam" id="PF14730">
    <property type="entry name" value="DUF4468"/>
    <property type="match status" value="1"/>
</dbReference>
<dbReference type="Proteomes" id="UP000192678">
    <property type="component" value="Unassembled WGS sequence"/>
</dbReference>
<feature type="domain" description="DUF4468" evidence="2">
    <location>
        <begin position="33"/>
        <end position="117"/>
    </location>
</feature>
<organism evidence="3 4">
    <name type="scientific">Pedobacter nyackensis</name>
    <dbReference type="NCBI Taxonomy" id="475255"/>
    <lineage>
        <taxon>Bacteria</taxon>
        <taxon>Pseudomonadati</taxon>
        <taxon>Bacteroidota</taxon>
        <taxon>Sphingobacteriia</taxon>
        <taxon>Sphingobacteriales</taxon>
        <taxon>Sphingobacteriaceae</taxon>
        <taxon>Pedobacter</taxon>
    </lineage>
</organism>
<dbReference type="OrthoDB" id="794676at2"/>
<dbReference type="Gene3D" id="3.30.530.80">
    <property type="match status" value="1"/>
</dbReference>
<accession>A0A1W2EDP3</accession>